<dbReference type="Proteomes" id="UP001345827">
    <property type="component" value="Unassembled WGS sequence"/>
</dbReference>
<protein>
    <submittedName>
        <fullName evidence="2">Uncharacterized protein</fullName>
    </submittedName>
</protein>
<evidence type="ECO:0000313" key="3">
    <source>
        <dbReference type="Proteomes" id="UP001345827"/>
    </source>
</evidence>
<evidence type="ECO:0000313" key="2">
    <source>
        <dbReference type="EMBL" id="KAK5541301.1"/>
    </source>
</evidence>
<reference evidence="2 3" key="1">
    <citation type="submission" date="2023-06" db="EMBL/GenBank/DDBJ databases">
        <title>Black Yeasts Isolated from many extreme environments.</title>
        <authorList>
            <person name="Coleine C."/>
            <person name="Stajich J.E."/>
            <person name="Selbmann L."/>
        </authorList>
    </citation>
    <scope>NUCLEOTIDE SEQUENCE [LARGE SCALE GENOMIC DNA]</scope>
    <source>
        <strain evidence="2 3">CCFEE 5887</strain>
    </source>
</reference>
<dbReference type="EMBL" id="JAXLQG010000004">
    <property type="protein sequence ID" value="KAK5541301.1"/>
    <property type="molecule type" value="Genomic_DNA"/>
</dbReference>
<dbReference type="AlphaFoldDB" id="A0AAV9QH66"/>
<gene>
    <name evidence="2" type="ORF">LTR25_003078</name>
</gene>
<comment type="caution">
    <text evidence="2">The sequence shown here is derived from an EMBL/GenBank/DDBJ whole genome shotgun (WGS) entry which is preliminary data.</text>
</comment>
<proteinExistence type="predicted"/>
<sequence length="381" mass="43121">MAQAGQSLLYVCRSCRQSLRSAPKTSRSFSTTPNRQKVVPSFTPTAHGELDQLLVEWREKVFIPAALPEHHRKIIYKPSRQQALLNDGGVQVTLSDDEEITLQPRDYYNKPNVRESMRKMIRILSEQNEDVVWNNLGPWLEGLQISKQKLPDFFWEKITRKACEIGKERIILACAEKSSKTGFSLKKRGVTFELMLGFHKRAADHGFTGSELESAWQRALKVTRLLEDMLHDGDKLKRNEVDPRKDPLVLSVLTELAAAKALESGGNADQVASYAARMLPVAQERDFSLQMAEGLKEDVRTRVVQNAVLESFLPMQNAINLALKFDAIKKSDLGEKLSLHLGIVNQKVDKAVQELRAASDGKKRRGELMYDQLHEKKDTDS</sequence>
<organism evidence="2 3">
    <name type="scientific">Vermiconidia calcicola</name>
    <dbReference type="NCBI Taxonomy" id="1690605"/>
    <lineage>
        <taxon>Eukaryota</taxon>
        <taxon>Fungi</taxon>
        <taxon>Dikarya</taxon>
        <taxon>Ascomycota</taxon>
        <taxon>Pezizomycotina</taxon>
        <taxon>Dothideomycetes</taxon>
        <taxon>Dothideomycetidae</taxon>
        <taxon>Mycosphaerellales</taxon>
        <taxon>Extremaceae</taxon>
        <taxon>Vermiconidia</taxon>
    </lineage>
</organism>
<keyword evidence="3" id="KW-1185">Reference proteome</keyword>
<evidence type="ECO:0000256" key="1">
    <source>
        <dbReference type="SAM" id="MobiDB-lite"/>
    </source>
</evidence>
<accession>A0AAV9QH66</accession>
<name>A0AAV9QH66_9PEZI</name>
<feature type="region of interest" description="Disordered" evidence="1">
    <location>
        <begin position="359"/>
        <end position="381"/>
    </location>
</feature>